<evidence type="ECO:0000256" key="1">
    <source>
        <dbReference type="ARBA" id="ARBA00008791"/>
    </source>
</evidence>
<dbReference type="AlphaFoldDB" id="A0A831TK43"/>
<feature type="compositionally biased region" description="Basic residues" evidence="2">
    <location>
        <begin position="1"/>
        <end position="12"/>
    </location>
</feature>
<comment type="caution">
    <text evidence="4">The sequence shown here is derived from an EMBL/GenBank/DDBJ whole genome shotgun (WGS) entry which is preliminary data.</text>
</comment>
<protein>
    <recommendedName>
        <fullName evidence="3">UspA domain-containing protein</fullName>
    </recommendedName>
</protein>
<accession>A0A831TK43</accession>
<dbReference type="InterPro" id="IPR036086">
    <property type="entry name" value="ParB/Sulfiredoxin_sf"/>
</dbReference>
<comment type="similarity">
    <text evidence="1">Belongs to the universal stress protein A family.</text>
</comment>
<dbReference type="PANTHER" id="PTHR46268:SF6">
    <property type="entry name" value="UNIVERSAL STRESS PROTEIN UP12"/>
    <property type="match status" value="1"/>
</dbReference>
<gene>
    <name evidence="4" type="ORF">ENP34_12365</name>
</gene>
<evidence type="ECO:0000256" key="2">
    <source>
        <dbReference type="SAM" id="MobiDB-lite"/>
    </source>
</evidence>
<proteinExistence type="inferred from homology"/>
<dbReference type="Pfam" id="PF00582">
    <property type="entry name" value="Usp"/>
    <property type="match status" value="1"/>
</dbReference>
<reference evidence="4" key="1">
    <citation type="journal article" date="2020" name="mSystems">
        <title>Genome- and Community-Level Interaction Insights into Carbon Utilization and Element Cycling Functions of Hydrothermarchaeota in Hydrothermal Sediment.</title>
        <authorList>
            <person name="Zhou Z."/>
            <person name="Liu Y."/>
            <person name="Xu W."/>
            <person name="Pan J."/>
            <person name="Luo Z.H."/>
            <person name="Li M."/>
        </authorList>
    </citation>
    <scope>NUCLEOTIDE SEQUENCE [LARGE SCALE GENOMIC DNA]</scope>
    <source>
        <strain evidence="4">SpSt-210</strain>
    </source>
</reference>
<dbReference type="PANTHER" id="PTHR46268">
    <property type="entry name" value="STRESS RESPONSE PROTEIN NHAX"/>
    <property type="match status" value="1"/>
</dbReference>
<dbReference type="EMBL" id="DSIY01000287">
    <property type="protein sequence ID" value="HEG92208.1"/>
    <property type="molecule type" value="Genomic_DNA"/>
</dbReference>
<dbReference type="CDD" id="cd00293">
    <property type="entry name" value="USP-like"/>
    <property type="match status" value="1"/>
</dbReference>
<feature type="domain" description="UspA" evidence="3">
    <location>
        <begin position="64"/>
        <end position="193"/>
    </location>
</feature>
<name>A0A831TK43_9BACT</name>
<dbReference type="SUPFAM" id="SSF110849">
    <property type="entry name" value="ParB/Sulfiredoxin"/>
    <property type="match status" value="1"/>
</dbReference>
<sequence length="446" mass="49304">MTKLRPSTRSRPARTTPEPGRGAIDDNPAAYILGRPEIGDRLAQGDPAVVEASMRDSNNPDGARILVPLTLAPISESKLPVAEEQARALDAELILLHVLPPGTLDPDTVTPAEAAARAFLDTAVARLRRAGLRARQLIRDGPIAETIVEVARSLPARLIILGMNVRATLPSILRGSVTDQVIRHAPCPVLLVRPDPAAGVGHPLRSFAEDAARAGPLAPRRLGLRTVQVARIVGSVSKVHELGPDFRPLRPSPAEEQRYQQIRQAFLRGEPLPPVELYKLGFGYYVLDGHHRVAAARELGPDAEIDAIVTEFLPLGDAEAWQAFSARQAFEQATRLTRIGATQPGTYSRLEELIEAYRREQGLPDLRQAARRWYSEVFLPLRRRIRELRLTRQFPGERPADIIARVAGWRRRWEERTGERLPLVEALERFAAELDATTDTALERAP</sequence>
<dbReference type="InterPro" id="IPR006015">
    <property type="entry name" value="Universal_stress_UspA"/>
</dbReference>
<evidence type="ECO:0000313" key="4">
    <source>
        <dbReference type="EMBL" id="HEG92208.1"/>
    </source>
</evidence>
<organism evidence="4">
    <name type="scientific">Thermorudis peleae</name>
    <dbReference type="NCBI Taxonomy" id="1382356"/>
    <lineage>
        <taxon>Bacteria</taxon>
        <taxon>Pseudomonadati</taxon>
        <taxon>Thermomicrobiota</taxon>
        <taxon>Thermomicrobia</taxon>
        <taxon>Thermomicrobia incertae sedis</taxon>
        <taxon>Thermorudis</taxon>
    </lineage>
</organism>
<dbReference type="PRINTS" id="PR01438">
    <property type="entry name" value="UNVRSLSTRESS"/>
</dbReference>
<dbReference type="Gene3D" id="3.40.50.12370">
    <property type="match status" value="1"/>
</dbReference>
<feature type="region of interest" description="Disordered" evidence="2">
    <location>
        <begin position="1"/>
        <end position="27"/>
    </location>
</feature>
<evidence type="ECO:0000259" key="3">
    <source>
        <dbReference type="Pfam" id="PF00582"/>
    </source>
</evidence>
<dbReference type="SUPFAM" id="SSF52402">
    <property type="entry name" value="Adenine nucleotide alpha hydrolases-like"/>
    <property type="match status" value="1"/>
</dbReference>
<dbReference type="InterPro" id="IPR006016">
    <property type="entry name" value="UspA"/>
</dbReference>